<organism evidence="1 2">
    <name type="scientific">Desulfosarcina alkanivorans</name>
    <dbReference type="NCBI Taxonomy" id="571177"/>
    <lineage>
        <taxon>Bacteria</taxon>
        <taxon>Pseudomonadati</taxon>
        <taxon>Thermodesulfobacteriota</taxon>
        <taxon>Desulfobacteria</taxon>
        <taxon>Desulfobacterales</taxon>
        <taxon>Desulfosarcinaceae</taxon>
        <taxon>Desulfosarcina</taxon>
    </lineage>
</organism>
<evidence type="ECO:0000313" key="2">
    <source>
        <dbReference type="Proteomes" id="UP000427906"/>
    </source>
</evidence>
<reference evidence="1 2" key="1">
    <citation type="submission" date="2019-11" db="EMBL/GenBank/DDBJ databases">
        <title>Comparative genomics of hydrocarbon-degrading Desulfosarcina strains.</title>
        <authorList>
            <person name="Watanabe M."/>
            <person name="Kojima H."/>
            <person name="Fukui M."/>
        </authorList>
    </citation>
    <scope>NUCLEOTIDE SEQUENCE [LARGE SCALE GENOMIC DNA]</scope>
    <source>
        <strain evidence="1 2">PL12</strain>
    </source>
</reference>
<dbReference type="OrthoDB" id="5412674at2"/>
<gene>
    <name evidence="1" type="ORF">DSCA_19160</name>
</gene>
<dbReference type="InterPro" id="IPR036465">
    <property type="entry name" value="vWFA_dom_sf"/>
</dbReference>
<evidence type="ECO:0008006" key="3">
    <source>
        <dbReference type="Google" id="ProtNLM"/>
    </source>
</evidence>
<protein>
    <recommendedName>
        <fullName evidence="3">VWFA domain-containing protein</fullName>
    </recommendedName>
</protein>
<dbReference type="Gene3D" id="3.40.50.410">
    <property type="entry name" value="von Willebrand factor, type A domain"/>
    <property type="match status" value="1"/>
</dbReference>
<name>A0A5K7YG00_9BACT</name>
<dbReference type="Proteomes" id="UP000427906">
    <property type="component" value="Chromosome"/>
</dbReference>
<dbReference type="KEGG" id="dalk:DSCA_19160"/>
<dbReference type="RefSeq" id="WP_155316189.1">
    <property type="nucleotide sequence ID" value="NZ_AP021874.1"/>
</dbReference>
<keyword evidence="2" id="KW-1185">Reference proteome</keyword>
<dbReference type="EMBL" id="AP021874">
    <property type="protein sequence ID" value="BBO67986.1"/>
    <property type="molecule type" value="Genomic_DNA"/>
</dbReference>
<sequence>MAKTDQNINPTSWDWFSAAHRRDTGIATEHPSEDAREKNGNGLSAYWRKNTSHLEAVELANILRALNKVVGYVGSNTGKVEWAGMSSNNGAIVLDPALVMDDPYPVSYKKFDYLVGIAVHEALRRTQWVDLVWSKVAERSQHLDFSDQILLHKVVHFGETIYVDIISEPTMLGKYTQIARKTALGPVPSDHFSPSVDDLFQRWWIQSFDRKEQRGASLLEKPMGILSGLTAQLREIAGSQSRVANRCTQRVTHYMDALAGLMGMVRGWKGRDNRLIWLPEGNLSTKTTKRKKTSSMKRLSAEITQSVEERLSAYSNDLTPIVRSVAGTDNPDVVPTSRWDFNISAHPVLDTKMVSRLKSIIQSYANRKTVFNRGLEAGRVDRRRLYRAPIGGRCFYDKQRLPVVDWTVCILVDATASMAGYGKWRMVENTLGAVHKAFSGFQNRIQGYGYFEVEGVCMISRLIDGNRVLSVPPSGQTASGQAIILAAHFMPANANKKIIIHITDGESNFGCHVRYGIDYCQRSRIHLVTLGIGYKDRAAMKRQYGKSIQFVDGFGQLPNAVENLFKWTFMYGKVPLSFSLAKSSDQAQIEERFIQNH</sequence>
<accession>A0A5K7YG00</accession>
<evidence type="ECO:0000313" key="1">
    <source>
        <dbReference type="EMBL" id="BBO67986.1"/>
    </source>
</evidence>
<dbReference type="CDD" id="cd00198">
    <property type="entry name" value="vWFA"/>
    <property type="match status" value="1"/>
</dbReference>
<dbReference type="SUPFAM" id="SSF53300">
    <property type="entry name" value="vWA-like"/>
    <property type="match status" value="1"/>
</dbReference>
<dbReference type="AlphaFoldDB" id="A0A5K7YG00"/>
<proteinExistence type="predicted"/>